<evidence type="ECO:0000313" key="2">
    <source>
        <dbReference type="Proteomes" id="UP000249794"/>
    </source>
</evidence>
<reference evidence="2" key="1">
    <citation type="submission" date="2018-04" db="EMBL/GenBank/DDBJ databases">
        <authorList>
            <person name="Cornet L."/>
        </authorList>
    </citation>
    <scope>NUCLEOTIDE SEQUENCE [LARGE SCALE GENOMIC DNA]</scope>
</reference>
<dbReference type="GO" id="GO:0016787">
    <property type="term" value="F:hydrolase activity"/>
    <property type="evidence" value="ECO:0007669"/>
    <property type="project" value="UniProtKB-KW"/>
</dbReference>
<accession>A0A2W4ZFB4</accession>
<feature type="non-terminal residue" evidence="1">
    <location>
        <position position="1"/>
    </location>
</feature>
<protein>
    <submittedName>
        <fullName evidence="1">Cell wall hydrolase</fullName>
    </submittedName>
</protein>
<sequence>AWSKAITGSSPTPAEPAVPDYPTINIEINSGAYGEKGIIISGNAYIPIDLADRLGIDLSRNDEIRRVRYRGAVYVKAVDLKPFSVGIGWDAATRTLKITPASALNICPGTIDLIMSHGSATEYNLTTFLRTENDKALESFSDLPKIYREEATIEGVDYDIAFCQMCVETDFLRFPGLVRPTQNNFAQLADGAGNLASFSSARIGVRAQIQHLKAYASTEPLAREQVDPRFDFVKRGVAPLVGQLSNLWAADPLYGEKIMARLEDLYRRSGLLQAPR</sequence>
<comment type="caution">
    <text evidence="1">The sequence shown here is derived from an EMBL/GenBank/DDBJ whole genome shotgun (WGS) entry which is preliminary data.</text>
</comment>
<dbReference type="EMBL" id="QBMP01000062">
    <property type="protein sequence ID" value="PZO56845.1"/>
    <property type="molecule type" value="Genomic_DNA"/>
</dbReference>
<name>A0A2W4ZFB4_9CYAN</name>
<evidence type="ECO:0000313" key="1">
    <source>
        <dbReference type="EMBL" id="PZO56845.1"/>
    </source>
</evidence>
<organism evidence="1 2">
    <name type="scientific">Phormidesmis priestleyi</name>
    <dbReference type="NCBI Taxonomy" id="268141"/>
    <lineage>
        <taxon>Bacteria</taxon>
        <taxon>Bacillati</taxon>
        <taxon>Cyanobacteriota</taxon>
        <taxon>Cyanophyceae</taxon>
        <taxon>Leptolyngbyales</taxon>
        <taxon>Leptolyngbyaceae</taxon>
        <taxon>Phormidesmis</taxon>
    </lineage>
</organism>
<dbReference type="AlphaFoldDB" id="A0A2W4ZFB4"/>
<proteinExistence type="predicted"/>
<dbReference type="Proteomes" id="UP000249794">
    <property type="component" value="Unassembled WGS sequence"/>
</dbReference>
<keyword evidence="1" id="KW-0378">Hydrolase</keyword>
<gene>
    <name evidence="1" type="ORF">DCF15_08010</name>
</gene>
<reference evidence="1 2" key="2">
    <citation type="submission" date="2018-06" db="EMBL/GenBank/DDBJ databases">
        <title>Metagenomic assembly of (sub)arctic Cyanobacteria and their associated microbiome from non-axenic cultures.</title>
        <authorList>
            <person name="Baurain D."/>
        </authorList>
    </citation>
    <scope>NUCLEOTIDE SEQUENCE [LARGE SCALE GENOMIC DNA]</scope>
    <source>
        <strain evidence="1">ULC027bin1</strain>
    </source>
</reference>